<organism evidence="3 4">
    <name type="scientific">Cannabis sativa</name>
    <name type="common">Hemp</name>
    <name type="synonym">Marijuana</name>
    <dbReference type="NCBI Taxonomy" id="3483"/>
    <lineage>
        <taxon>Eukaryota</taxon>
        <taxon>Viridiplantae</taxon>
        <taxon>Streptophyta</taxon>
        <taxon>Embryophyta</taxon>
        <taxon>Tracheophyta</taxon>
        <taxon>Spermatophyta</taxon>
        <taxon>Magnoliopsida</taxon>
        <taxon>eudicotyledons</taxon>
        <taxon>Gunneridae</taxon>
        <taxon>Pentapetalae</taxon>
        <taxon>rosids</taxon>
        <taxon>fabids</taxon>
        <taxon>Rosales</taxon>
        <taxon>Cannabaceae</taxon>
        <taxon>Cannabis</taxon>
    </lineage>
</organism>
<name>A0A803PRH9_CANSA</name>
<proteinExistence type="predicted"/>
<dbReference type="Proteomes" id="UP000596661">
    <property type="component" value="Chromosome 5"/>
</dbReference>
<reference evidence="3" key="2">
    <citation type="submission" date="2021-03" db="UniProtKB">
        <authorList>
            <consortium name="EnsemblPlants"/>
        </authorList>
    </citation>
    <scope>IDENTIFICATION</scope>
</reference>
<evidence type="ECO:0000256" key="2">
    <source>
        <dbReference type="SAM" id="MobiDB-lite"/>
    </source>
</evidence>
<protein>
    <submittedName>
        <fullName evidence="3">Uncharacterized protein</fullName>
    </submittedName>
</protein>
<feature type="coiled-coil region" evidence="1">
    <location>
        <begin position="254"/>
        <end position="288"/>
    </location>
</feature>
<keyword evidence="1" id="KW-0175">Coiled coil</keyword>
<evidence type="ECO:0000256" key="1">
    <source>
        <dbReference type="SAM" id="Coils"/>
    </source>
</evidence>
<dbReference type="AlphaFoldDB" id="A0A803PRH9"/>
<keyword evidence="4" id="KW-1185">Reference proteome</keyword>
<feature type="region of interest" description="Disordered" evidence="2">
    <location>
        <begin position="1"/>
        <end position="20"/>
    </location>
</feature>
<dbReference type="Gramene" id="evm.model.05.706">
    <property type="protein sequence ID" value="cds.evm.model.05.706"/>
    <property type="gene ID" value="evm.TU.05.706"/>
</dbReference>
<reference evidence="3" key="1">
    <citation type="submission" date="2018-11" db="EMBL/GenBank/DDBJ databases">
        <authorList>
            <person name="Grassa J C."/>
        </authorList>
    </citation>
    <scope>NUCLEOTIDE SEQUENCE [LARGE SCALE GENOMIC DNA]</scope>
</reference>
<feature type="compositionally biased region" description="Basic and acidic residues" evidence="2">
    <location>
        <begin position="10"/>
        <end position="20"/>
    </location>
</feature>
<evidence type="ECO:0000313" key="4">
    <source>
        <dbReference type="Proteomes" id="UP000596661"/>
    </source>
</evidence>
<feature type="region of interest" description="Disordered" evidence="2">
    <location>
        <begin position="118"/>
        <end position="147"/>
    </location>
</feature>
<dbReference type="EMBL" id="UZAU01000440">
    <property type="status" value="NOT_ANNOTATED_CDS"/>
    <property type="molecule type" value="Genomic_DNA"/>
</dbReference>
<evidence type="ECO:0000313" key="3">
    <source>
        <dbReference type="EnsemblPlants" id="cds.evm.model.05.706"/>
    </source>
</evidence>
<dbReference type="EnsemblPlants" id="evm.model.05.706">
    <property type="protein sequence ID" value="cds.evm.model.05.706"/>
    <property type="gene ID" value="evm.TU.05.706"/>
</dbReference>
<sequence length="325" mass="36180">MIDPMSMKETVQESLREDPNKKSRFLEELSEAEGLTICFKDVVPNEDALGASTSKTPATFQNGLLKNFLDTISSRVDELRKEATSKVLALEDLSTSVIDLIALVFDCMPLQQVPVGHVEEDSSDCNGPAMVPRKKSSTTDGGAKKTRVTNNISSRRNAEFADYDKWDEPPTDIIDGVEMTERLCPRVRTDVAPFLSDIMDQSATTSCKVRTNRLTMMASGDPIYMVDTMRTQANDVSLMLERSCSLVNKLAYELVLMKSECSNAEQRREEATKVVADANAKMDSIIKQRVNDSLDKAIAHEMKVTKVEKDHGEKFKIYSSSLSNQ</sequence>
<accession>A0A803PRH9</accession>